<feature type="region of interest" description="Disordered" evidence="1">
    <location>
        <begin position="25"/>
        <end position="67"/>
    </location>
</feature>
<dbReference type="EMBL" id="CP003006">
    <property type="protein sequence ID" value="AEO60066.1"/>
    <property type="molecule type" value="Genomic_DNA"/>
</dbReference>
<organism evidence="2 3">
    <name type="scientific">Thermothelomyces thermophilus (strain ATCC 42464 / BCRC 31852 / DSM 1799)</name>
    <name type="common">Sporotrichum thermophile</name>
    <dbReference type="NCBI Taxonomy" id="573729"/>
    <lineage>
        <taxon>Eukaryota</taxon>
        <taxon>Fungi</taxon>
        <taxon>Dikarya</taxon>
        <taxon>Ascomycota</taxon>
        <taxon>Pezizomycotina</taxon>
        <taxon>Sordariomycetes</taxon>
        <taxon>Sordariomycetidae</taxon>
        <taxon>Sordariales</taxon>
        <taxon>Chaetomiaceae</taxon>
        <taxon>Thermothelomyces</taxon>
    </lineage>
</organism>
<protein>
    <submittedName>
        <fullName evidence="2">Uncharacterized protein</fullName>
    </submittedName>
</protein>
<dbReference type="InParanoid" id="G2QKG0"/>
<evidence type="ECO:0000256" key="1">
    <source>
        <dbReference type="SAM" id="MobiDB-lite"/>
    </source>
</evidence>
<gene>
    <name evidence="2" type="ORF">MYCTH_95817</name>
</gene>
<reference evidence="2 3" key="1">
    <citation type="journal article" date="2011" name="Nat. Biotechnol.">
        <title>Comparative genomic analysis of the thermophilic biomass-degrading fungi Myceliophthora thermophila and Thielavia terrestris.</title>
        <authorList>
            <person name="Berka R.M."/>
            <person name="Grigoriev I.V."/>
            <person name="Otillar R."/>
            <person name="Salamov A."/>
            <person name="Grimwood J."/>
            <person name="Reid I."/>
            <person name="Ishmael N."/>
            <person name="John T."/>
            <person name="Darmond C."/>
            <person name="Moisan M.-C."/>
            <person name="Henrissat B."/>
            <person name="Coutinho P.M."/>
            <person name="Lombard V."/>
            <person name="Natvig D.O."/>
            <person name="Lindquist E."/>
            <person name="Schmutz J."/>
            <person name="Lucas S."/>
            <person name="Harris P."/>
            <person name="Powlowski J."/>
            <person name="Bellemare A."/>
            <person name="Taylor D."/>
            <person name="Butler G."/>
            <person name="de Vries R.P."/>
            <person name="Allijn I.E."/>
            <person name="van den Brink J."/>
            <person name="Ushinsky S."/>
            <person name="Storms R."/>
            <person name="Powell A.J."/>
            <person name="Paulsen I.T."/>
            <person name="Elbourne L.D.H."/>
            <person name="Baker S.E."/>
            <person name="Magnuson J."/>
            <person name="LaBoissiere S."/>
            <person name="Clutterbuck A.J."/>
            <person name="Martinez D."/>
            <person name="Wogulis M."/>
            <person name="de Leon A.L."/>
            <person name="Rey M.W."/>
            <person name="Tsang A."/>
        </authorList>
    </citation>
    <scope>NUCLEOTIDE SEQUENCE [LARGE SCALE GENOMIC DNA]</scope>
    <source>
        <strain evidence="3">ATCC 42464 / BCRC 31852 / DSM 1799</strain>
    </source>
</reference>
<dbReference type="HOGENOM" id="CLU_1391096_0_0_1"/>
<dbReference type="Proteomes" id="UP000007322">
    <property type="component" value="Chromosome 5"/>
</dbReference>
<dbReference type="VEuPathDB" id="FungiDB:MYCTH_95817"/>
<accession>G2QKG0</accession>
<feature type="compositionally biased region" description="Basic and acidic residues" evidence="1">
    <location>
        <begin position="28"/>
        <end position="43"/>
    </location>
</feature>
<dbReference type="RefSeq" id="XP_003665311.1">
    <property type="nucleotide sequence ID" value="XM_003665263.1"/>
</dbReference>
<evidence type="ECO:0000313" key="2">
    <source>
        <dbReference type="EMBL" id="AEO60066.1"/>
    </source>
</evidence>
<sequence>MRSQNFGCEREDWARVCGVATIRPVPRSQDETNEKPRPARFELDPLGDLSPPLRRQRGAVSTGAAPARPNNLRQAAKTRCLLGKVVRPGDCGAAQRGAAAPAPPADHLNDLGLPRYHSGGARMQPFGGYLAQPTPCVACCTRLSVQLGPPSVFRECRAGTSIPYGVLLVDSRFLWSPSLWRSSSVQGITQYVSWGV</sequence>
<keyword evidence="3" id="KW-1185">Reference proteome</keyword>
<name>G2QKG0_THET4</name>
<dbReference type="AlphaFoldDB" id="G2QKG0"/>
<evidence type="ECO:0000313" key="3">
    <source>
        <dbReference type="Proteomes" id="UP000007322"/>
    </source>
</evidence>
<proteinExistence type="predicted"/>
<dbReference type="KEGG" id="mtm:MYCTH_95817"/>
<dbReference type="GeneID" id="11511071"/>